<evidence type="ECO:0000313" key="4">
    <source>
        <dbReference type="EMBL" id="VDL77417.1"/>
    </source>
</evidence>
<proteinExistence type="predicted"/>
<dbReference type="EMBL" id="UYSL01021154">
    <property type="protein sequence ID" value="VDL77417.1"/>
    <property type="molecule type" value="Genomic_DNA"/>
</dbReference>
<dbReference type="WBParaSite" id="NBR_0001382701-mRNA-1">
    <property type="protein sequence ID" value="NBR_0001382701-mRNA-1"/>
    <property type="gene ID" value="NBR_0001382701"/>
</dbReference>
<dbReference type="SMART" id="SM00209">
    <property type="entry name" value="TSP1"/>
    <property type="match status" value="1"/>
</dbReference>
<keyword evidence="2" id="KW-1015">Disulfide bond</keyword>
<dbReference type="FunFam" id="2.20.100.10:FF:000007">
    <property type="entry name" value="Thrombospondin 1"/>
    <property type="match status" value="1"/>
</dbReference>
<reference evidence="4 5" key="2">
    <citation type="submission" date="2018-11" db="EMBL/GenBank/DDBJ databases">
        <authorList>
            <consortium name="Pathogen Informatics"/>
        </authorList>
    </citation>
    <scope>NUCLEOTIDE SEQUENCE [LARGE SCALE GENOMIC DNA]</scope>
</reference>
<protein>
    <submittedName>
        <fullName evidence="6">ADAM_CR_2 domain-containing protein</fullName>
    </submittedName>
</protein>
<sequence length="96" mass="10262">MLSLELIVLSYATIVQAVDGAWGKWSAWSECSEGCGFSIQSRNRACDNPAPSLGGQPCYGLAHQTSVCDAESCNGAVPLTALEHSETCFTRNILEH</sequence>
<evidence type="ECO:0000313" key="5">
    <source>
        <dbReference type="Proteomes" id="UP000271162"/>
    </source>
</evidence>
<dbReference type="Gene3D" id="2.20.100.10">
    <property type="entry name" value="Thrombospondin type-1 (TSP1) repeat"/>
    <property type="match status" value="1"/>
</dbReference>
<dbReference type="PROSITE" id="PS50092">
    <property type="entry name" value="TSP1"/>
    <property type="match status" value="1"/>
</dbReference>
<dbReference type="Pfam" id="PF00090">
    <property type="entry name" value="TSP_1"/>
    <property type="match status" value="1"/>
</dbReference>
<dbReference type="InterPro" id="IPR038877">
    <property type="entry name" value="THSD1"/>
</dbReference>
<dbReference type="STRING" id="27835.A0A158R1H9"/>
<evidence type="ECO:0000256" key="1">
    <source>
        <dbReference type="ARBA" id="ARBA00022737"/>
    </source>
</evidence>
<keyword evidence="1" id="KW-0677">Repeat</keyword>
<dbReference type="AlphaFoldDB" id="A0A158R1H9"/>
<evidence type="ECO:0000256" key="2">
    <source>
        <dbReference type="ARBA" id="ARBA00023157"/>
    </source>
</evidence>
<dbReference type="Proteomes" id="UP000271162">
    <property type="component" value="Unassembled WGS sequence"/>
</dbReference>
<name>A0A158R1H9_NIPBR</name>
<gene>
    <name evidence="4" type="ORF">NBR_LOCUS13828</name>
</gene>
<keyword evidence="5" id="KW-1185">Reference proteome</keyword>
<reference evidence="6" key="1">
    <citation type="submission" date="2016-04" db="UniProtKB">
        <authorList>
            <consortium name="WormBaseParasite"/>
        </authorList>
    </citation>
    <scope>IDENTIFICATION</scope>
</reference>
<dbReference type="PRINTS" id="PR01705">
    <property type="entry name" value="TSP1REPEAT"/>
</dbReference>
<feature type="signal peptide" evidence="3">
    <location>
        <begin position="1"/>
        <end position="17"/>
    </location>
</feature>
<dbReference type="PANTHER" id="PTHR16311:SF3">
    <property type="entry name" value="THROMBOSPONDIN TYPE-1 DOMAIN-CONTAINING PROTEIN 1"/>
    <property type="match status" value="1"/>
</dbReference>
<feature type="chain" id="PRO_5043135759" evidence="3">
    <location>
        <begin position="18"/>
        <end position="96"/>
    </location>
</feature>
<dbReference type="OMA" id="AECATRC"/>
<dbReference type="GO" id="GO:0071944">
    <property type="term" value="C:cell periphery"/>
    <property type="evidence" value="ECO:0007669"/>
    <property type="project" value="TreeGrafter"/>
</dbReference>
<dbReference type="InterPro" id="IPR036383">
    <property type="entry name" value="TSP1_rpt_sf"/>
</dbReference>
<evidence type="ECO:0000313" key="6">
    <source>
        <dbReference type="WBParaSite" id="NBR_0001382701-mRNA-1"/>
    </source>
</evidence>
<accession>A0A158R1H9</accession>
<evidence type="ECO:0000256" key="3">
    <source>
        <dbReference type="SAM" id="SignalP"/>
    </source>
</evidence>
<organism evidence="6">
    <name type="scientific">Nippostrongylus brasiliensis</name>
    <name type="common">Rat hookworm</name>
    <dbReference type="NCBI Taxonomy" id="27835"/>
    <lineage>
        <taxon>Eukaryota</taxon>
        <taxon>Metazoa</taxon>
        <taxon>Ecdysozoa</taxon>
        <taxon>Nematoda</taxon>
        <taxon>Chromadorea</taxon>
        <taxon>Rhabditida</taxon>
        <taxon>Rhabditina</taxon>
        <taxon>Rhabditomorpha</taxon>
        <taxon>Strongyloidea</taxon>
        <taxon>Heligmosomidae</taxon>
        <taxon>Nippostrongylus</taxon>
    </lineage>
</organism>
<dbReference type="SUPFAM" id="SSF82895">
    <property type="entry name" value="TSP-1 type 1 repeat"/>
    <property type="match status" value="1"/>
</dbReference>
<keyword evidence="3" id="KW-0732">Signal</keyword>
<dbReference type="PANTHER" id="PTHR16311">
    <property type="entry name" value="THROMBOSPONDIN TYPE I DOMAIN-CONTAINING 1"/>
    <property type="match status" value="1"/>
</dbReference>
<dbReference type="InterPro" id="IPR000884">
    <property type="entry name" value="TSP1_rpt"/>
</dbReference>